<evidence type="ECO:0000313" key="2">
    <source>
        <dbReference type="EMBL" id="MCV7225944.1"/>
    </source>
</evidence>
<dbReference type="Pfam" id="PF03883">
    <property type="entry name" value="H2O2_YaaD"/>
    <property type="match status" value="1"/>
</dbReference>
<gene>
    <name evidence="2" type="primary">yaaA</name>
    <name evidence="2" type="ORF">H7J73_07850</name>
</gene>
<feature type="region of interest" description="Disordered" evidence="1">
    <location>
        <begin position="1"/>
        <end position="21"/>
    </location>
</feature>
<dbReference type="RefSeq" id="WP_264066784.1">
    <property type="nucleotide sequence ID" value="NZ_JACKTY010000020.1"/>
</dbReference>
<evidence type="ECO:0000313" key="3">
    <source>
        <dbReference type="Proteomes" id="UP001526201"/>
    </source>
</evidence>
<proteinExistence type="predicted"/>
<dbReference type="Proteomes" id="UP001526201">
    <property type="component" value="Unassembled WGS sequence"/>
</dbReference>
<dbReference type="EMBL" id="JACKTY010000020">
    <property type="protein sequence ID" value="MCV7225944.1"/>
    <property type="molecule type" value="Genomic_DNA"/>
</dbReference>
<dbReference type="PANTHER" id="PTHR30283">
    <property type="entry name" value="PEROXIDE STRESS RESPONSE PROTEIN YAAA"/>
    <property type="match status" value="1"/>
</dbReference>
<evidence type="ECO:0000256" key="1">
    <source>
        <dbReference type="SAM" id="MobiDB-lite"/>
    </source>
</evidence>
<organism evidence="2 3">
    <name type="scientific">Mycolicibacterium komossense</name>
    <dbReference type="NCBI Taxonomy" id="1779"/>
    <lineage>
        <taxon>Bacteria</taxon>
        <taxon>Bacillati</taxon>
        <taxon>Actinomycetota</taxon>
        <taxon>Actinomycetes</taxon>
        <taxon>Mycobacteriales</taxon>
        <taxon>Mycobacteriaceae</taxon>
        <taxon>Mycolicibacterium</taxon>
    </lineage>
</organism>
<reference evidence="2 3" key="1">
    <citation type="journal article" date="2022" name="BMC Genomics">
        <title>Comparative genome analysis of mycobacteria focusing on tRNA and non-coding RNA.</title>
        <authorList>
            <person name="Behra P.R.K."/>
            <person name="Pettersson B.M.F."/>
            <person name="Ramesh M."/>
            <person name="Das S."/>
            <person name="Dasgupta S."/>
            <person name="Kirsebom L.A."/>
        </authorList>
    </citation>
    <scope>NUCLEOTIDE SEQUENCE [LARGE SCALE GENOMIC DNA]</scope>
    <source>
        <strain evidence="2 3">DSM 44078</strain>
    </source>
</reference>
<accession>A0ABT3C8Y3</accession>
<comment type="caution">
    <text evidence="2">The sequence shown here is derived from an EMBL/GenBank/DDBJ whole genome shotgun (WGS) entry which is preliminary data.</text>
</comment>
<protein>
    <submittedName>
        <fullName evidence="2">Peroxide stress protein YaaA</fullName>
    </submittedName>
</protein>
<sequence length="248" mass="26246">MLVLLPPSETKRDGGDGPPLQLDSLSFPSLTPLREALIDEVVALAADVPASRRALKIAATLDGEIERNAALRTAPTLPAIHRYTGVLYDALDFGSLKGAAAERARSRLAVGSALFGLVRADDAVPAYRLSAGSSLPSGGTLAARWQPLLEPELRRLAAEELIVDLRSGSYVSLGRLPDAVRVDVVNEAADGKRTVVSHFNKSHKGRLARVLAGTKAELTDAAGVTTIARRAGFQVERRGNDLTIVLSS</sequence>
<dbReference type="InterPro" id="IPR005583">
    <property type="entry name" value="YaaA"/>
</dbReference>
<dbReference type="NCBIfam" id="NF002544">
    <property type="entry name" value="PRK02101.2-1"/>
    <property type="match status" value="1"/>
</dbReference>
<keyword evidence="3" id="KW-1185">Reference proteome</keyword>
<dbReference type="PANTHER" id="PTHR30283:SF4">
    <property type="entry name" value="PEROXIDE STRESS RESISTANCE PROTEIN YAAA"/>
    <property type="match status" value="1"/>
</dbReference>
<name>A0ABT3C8Y3_9MYCO</name>